<feature type="active site" description="Proton acceptor" evidence="20">
    <location>
        <position position="329"/>
    </location>
</feature>
<dbReference type="HAMAP" id="MF_00179">
    <property type="entry name" value="RibA"/>
    <property type="match status" value="1"/>
</dbReference>
<evidence type="ECO:0000256" key="13">
    <source>
        <dbReference type="ARBA" id="ARBA00022842"/>
    </source>
</evidence>
<dbReference type="InterPro" id="IPR017945">
    <property type="entry name" value="DHBP_synth_RibB-like_a/b_dom"/>
</dbReference>
<feature type="active site" description="Nucleophile" evidence="20">
    <location>
        <position position="331"/>
    </location>
</feature>
<dbReference type="NCBIfam" id="NF001591">
    <property type="entry name" value="PRK00393.1"/>
    <property type="match status" value="1"/>
</dbReference>
<feature type="binding site" evidence="20">
    <location>
        <position position="257"/>
    </location>
    <ligand>
        <name>Zn(2+)</name>
        <dbReference type="ChEBI" id="CHEBI:29105"/>
        <note>catalytic</note>
    </ligand>
</feature>
<evidence type="ECO:0000256" key="15">
    <source>
        <dbReference type="ARBA" id="ARBA00023211"/>
    </source>
</evidence>
<dbReference type="SUPFAM" id="SSF55821">
    <property type="entry name" value="YrdC/RibB"/>
    <property type="match status" value="1"/>
</dbReference>
<feature type="binding site" evidence="20">
    <location>
        <begin position="252"/>
        <end position="256"/>
    </location>
    <ligand>
        <name>GTP</name>
        <dbReference type="ChEBI" id="CHEBI:37565"/>
    </ligand>
</feature>
<dbReference type="PANTHER" id="PTHR21327:SF18">
    <property type="entry name" value="3,4-DIHYDROXY-2-BUTANONE 4-PHOSPHATE SYNTHASE"/>
    <property type="match status" value="1"/>
</dbReference>
<evidence type="ECO:0000313" key="22">
    <source>
        <dbReference type="EMBL" id="KRO24740.1"/>
    </source>
</evidence>
<comment type="caution">
    <text evidence="22">The sequence shown here is derived from an EMBL/GenBank/DDBJ whole genome shotgun (WGS) entry which is preliminary data.</text>
</comment>
<evidence type="ECO:0000256" key="14">
    <source>
        <dbReference type="ARBA" id="ARBA00023134"/>
    </source>
</evidence>
<keyword evidence="12 20" id="KW-0862">Zinc</keyword>
<gene>
    <name evidence="20" type="primary">ribA</name>
    <name evidence="22" type="ORF">DY78_GL001590</name>
</gene>
<comment type="function">
    <text evidence="4">Catalyzes the conversion of D-ribulose 5-phosphate to formate and 3,4-dihydroxy-2-butanone 4-phosphate.</text>
</comment>
<dbReference type="PIRSF" id="PIRSF001259">
    <property type="entry name" value="RibA"/>
    <property type="match status" value="1"/>
</dbReference>
<feature type="binding site" evidence="20">
    <location>
        <position position="357"/>
    </location>
    <ligand>
        <name>GTP</name>
        <dbReference type="ChEBI" id="CHEBI:37565"/>
    </ligand>
</feature>
<evidence type="ECO:0000256" key="20">
    <source>
        <dbReference type="HAMAP-Rule" id="MF_00179"/>
    </source>
</evidence>
<comment type="catalytic activity">
    <reaction evidence="1">
        <text>D-ribulose 5-phosphate = (2S)-2-hydroxy-3-oxobutyl phosphate + formate + H(+)</text>
        <dbReference type="Rhea" id="RHEA:18457"/>
        <dbReference type="ChEBI" id="CHEBI:15378"/>
        <dbReference type="ChEBI" id="CHEBI:15740"/>
        <dbReference type="ChEBI" id="CHEBI:58121"/>
        <dbReference type="ChEBI" id="CHEBI:58830"/>
        <dbReference type="EC" id="4.1.99.12"/>
    </reaction>
</comment>
<evidence type="ECO:0000256" key="18">
    <source>
        <dbReference type="ARBA" id="ARBA00043932"/>
    </source>
</evidence>
<feature type="binding site" evidence="20">
    <location>
        <position position="273"/>
    </location>
    <ligand>
        <name>GTP</name>
        <dbReference type="ChEBI" id="CHEBI:37565"/>
    </ligand>
</feature>
<comment type="cofactor">
    <cofactor evidence="3">
        <name>Mg(2+)</name>
        <dbReference type="ChEBI" id="CHEBI:18420"/>
    </cofactor>
</comment>
<dbReference type="UniPathway" id="UPA00275">
    <property type="reaction ID" value="UER00399"/>
</dbReference>
<evidence type="ECO:0000256" key="10">
    <source>
        <dbReference type="ARBA" id="ARBA00022741"/>
    </source>
</evidence>
<name>A0A0R2NG08_9LACO</name>
<evidence type="ECO:0000256" key="11">
    <source>
        <dbReference type="ARBA" id="ARBA00022801"/>
    </source>
</evidence>
<dbReference type="GO" id="GO:0009231">
    <property type="term" value="P:riboflavin biosynthetic process"/>
    <property type="evidence" value="ECO:0007669"/>
    <property type="project" value="UniProtKB-UniRule"/>
</dbReference>
<evidence type="ECO:0000256" key="19">
    <source>
        <dbReference type="ARBA" id="ARBA00049295"/>
    </source>
</evidence>
<evidence type="ECO:0000313" key="23">
    <source>
        <dbReference type="Proteomes" id="UP000050920"/>
    </source>
</evidence>
<dbReference type="Gene3D" id="3.90.870.10">
    <property type="entry name" value="DHBP synthase"/>
    <property type="match status" value="1"/>
</dbReference>
<dbReference type="GO" id="GO:0005525">
    <property type="term" value="F:GTP binding"/>
    <property type="evidence" value="ECO:0007669"/>
    <property type="project" value="UniProtKB-KW"/>
</dbReference>
<feature type="binding site" evidence="20">
    <location>
        <position position="317"/>
    </location>
    <ligand>
        <name>GTP</name>
        <dbReference type="ChEBI" id="CHEBI:37565"/>
    </ligand>
</feature>
<sequence>MTTLTKVSTALAALKAGGLIIVADDESREAEGDLVGLASEVTPATVNRMITSARGLLCVPLAPSVADRLHLTPMTTSHDAFGTAFTVSTDHQSTTTGISAPDRAKTIRALADDKSQPGDFYHPGHIFPLIARSGGVFTRRGHTEAAVDLARLAGSSPVAYICEIIKKNGTMARRRDLKALAEGLEIPMITVTDIVNYRLQVDRPTLTTTPTVDLPTSHGHFQLTGMQLPGDDQLPLALQIGDISTDEPVLVRLHSECLTGDVFGSQRCDCGQQLQAALDQLNQVGRGVLLYLRQEGRGIGLANKLRAYQLQEQGYDTYDANVKLGFQPDARRYDQAVLMLRQLGLTKIRLMTNNPDKVAQLTAAGMEVVERVPLEVPATASDQRYLQTKRDKFHHHITQSI</sequence>
<dbReference type="Gene3D" id="3.40.50.10990">
    <property type="entry name" value="GTP cyclohydrolase II"/>
    <property type="match status" value="1"/>
</dbReference>
<keyword evidence="11 20" id="KW-0378">Hydrolase</keyword>
<keyword evidence="8 20" id="KW-0686">Riboflavin biosynthesis</keyword>
<comment type="pathway">
    <text evidence="6">Cofactor biosynthesis; riboflavin biosynthesis; 2-hydroxy-3-oxobutyl phosphate from D-ribulose 5-phosphate: step 1/1.</text>
</comment>
<comment type="cofactor">
    <cofactor evidence="20">
        <name>Zn(2+)</name>
        <dbReference type="ChEBI" id="CHEBI:29105"/>
    </cofactor>
    <text evidence="20">Binds 1 zinc ion per subunit.</text>
</comment>
<feature type="binding site" evidence="20">
    <location>
        <begin position="295"/>
        <end position="297"/>
    </location>
    <ligand>
        <name>GTP</name>
        <dbReference type="ChEBI" id="CHEBI:37565"/>
    </ligand>
</feature>
<dbReference type="EMBL" id="AYGX02000161">
    <property type="protein sequence ID" value="KRO24740.1"/>
    <property type="molecule type" value="Genomic_DNA"/>
</dbReference>
<feature type="binding site" evidence="20">
    <location>
        <position position="352"/>
    </location>
    <ligand>
        <name>GTP</name>
        <dbReference type="ChEBI" id="CHEBI:37565"/>
    </ligand>
</feature>
<dbReference type="GO" id="GO:0008686">
    <property type="term" value="F:3,4-dihydroxy-2-butanone-4-phosphate synthase activity"/>
    <property type="evidence" value="ECO:0007669"/>
    <property type="project" value="UniProtKB-EC"/>
</dbReference>
<evidence type="ECO:0000256" key="3">
    <source>
        <dbReference type="ARBA" id="ARBA00001946"/>
    </source>
</evidence>
<dbReference type="GO" id="GO:0005829">
    <property type="term" value="C:cytosol"/>
    <property type="evidence" value="ECO:0007669"/>
    <property type="project" value="TreeGrafter"/>
</dbReference>
<dbReference type="NCBIfam" id="TIGR00506">
    <property type="entry name" value="ribB"/>
    <property type="match status" value="1"/>
</dbReference>
<dbReference type="GO" id="GO:0008270">
    <property type="term" value="F:zinc ion binding"/>
    <property type="evidence" value="ECO:0007669"/>
    <property type="project" value="UniProtKB-UniRule"/>
</dbReference>
<dbReference type="CDD" id="cd00641">
    <property type="entry name" value="GTP_cyclohydro2"/>
    <property type="match status" value="1"/>
</dbReference>
<keyword evidence="10 20" id="KW-0547">Nucleotide-binding</keyword>
<feature type="binding site" evidence="20">
    <location>
        <position position="268"/>
    </location>
    <ligand>
        <name>Zn(2+)</name>
        <dbReference type="ChEBI" id="CHEBI:29105"/>
        <note>catalytic</note>
    </ligand>
</feature>
<keyword evidence="15" id="KW-0464">Manganese</keyword>
<dbReference type="PANTHER" id="PTHR21327">
    <property type="entry name" value="GTP CYCLOHYDROLASE II-RELATED"/>
    <property type="match status" value="1"/>
</dbReference>
<dbReference type="NCBIfam" id="TIGR00505">
    <property type="entry name" value="ribA"/>
    <property type="match status" value="1"/>
</dbReference>
<keyword evidence="13" id="KW-0460">Magnesium</keyword>
<comment type="pathway">
    <text evidence="5 20">Cofactor biosynthesis; riboflavin biosynthesis; 5-amino-6-(D-ribitylamino)uracil from GTP: step 1/4.</text>
</comment>
<evidence type="ECO:0000256" key="9">
    <source>
        <dbReference type="ARBA" id="ARBA00022723"/>
    </source>
</evidence>
<evidence type="ECO:0000256" key="12">
    <source>
        <dbReference type="ARBA" id="ARBA00022833"/>
    </source>
</evidence>
<evidence type="ECO:0000259" key="21">
    <source>
        <dbReference type="Pfam" id="PF00925"/>
    </source>
</evidence>
<evidence type="ECO:0000256" key="17">
    <source>
        <dbReference type="ARBA" id="ARBA00023268"/>
    </source>
</evidence>
<comment type="similarity">
    <text evidence="7">In the N-terminal section; belongs to the DHBP synthase family.</text>
</comment>
<dbReference type="Pfam" id="PF00926">
    <property type="entry name" value="DHBP_synthase"/>
    <property type="match status" value="1"/>
</dbReference>
<keyword evidence="17" id="KW-0511">Multifunctional enzyme</keyword>
<evidence type="ECO:0000256" key="1">
    <source>
        <dbReference type="ARBA" id="ARBA00000141"/>
    </source>
</evidence>
<evidence type="ECO:0000256" key="8">
    <source>
        <dbReference type="ARBA" id="ARBA00022619"/>
    </source>
</evidence>
<evidence type="ECO:0000256" key="16">
    <source>
        <dbReference type="ARBA" id="ARBA00023239"/>
    </source>
</evidence>
<dbReference type="Pfam" id="PF00925">
    <property type="entry name" value="GTP_cyclohydro2"/>
    <property type="match status" value="1"/>
</dbReference>
<dbReference type="EC" id="3.5.4.25" evidence="20"/>
<dbReference type="RefSeq" id="WP_024625645.1">
    <property type="nucleotide sequence ID" value="NZ_AYGX02000161.1"/>
</dbReference>
<dbReference type="InterPro" id="IPR000422">
    <property type="entry name" value="DHBP_synthase_RibB"/>
</dbReference>
<comment type="similarity">
    <text evidence="20">Belongs to the GTP cyclohydrolase II family.</text>
</comment>
<accession>A0A0R2NG08</accession>
<dbReference type="InterPro" id="IPR000926">
    <property type="entry name" value="RibA"/>
</dbReference>
<dbReference type="InterPro" id="IPR036144">
    <property type="entry name" value="RibA-like_sf"/>
</dbReference>
<comment type="function">
    <text evidence="18 20">Catalyzes the conversion of GTP to 2,5-diamino-6-ribosylamino-4(3H)-pyrimidinone 5'-phosphate (DARP), formate and pyrophosphate.</text>
</comment>
<reference evidence="22 23" key="1">
    <citation type="journal article" date="2015" name="Genome Announc.">
        <title>Expanding the biotechnology potential of lactobacilli through comparative genomics of 213 strains and associated genera.</title>
        <authorList>
            <person name="Sun Z."/>
            <person name="Harris H.M."/>
            <person name="McCann A."/>
            <person name="Guo C."/>
            <person name="Argimon S."/>
            <person name="Zhang W."/>
            <person name="Yang X."/>
            <person name="Jeffery I.B."/>
            <person name="Cooney J.C."/>
            <person name="Kagawa T.F."/>
            <person name="Liu W."/>
            <person name="Song Y."/>
            <person name="Salvetti E."/>
            <person name="Wrobel A."/>
            <person name="Rasinkangas P."/>
            <person name="Parkhill J."/>
            <person name="Rea M.C."/>
            <person name="O'Sullivan O."/>
            <person name="Ritari J."/>
            <person name="Douillard F.P."/>
            <person name="Paul Ross R."/>
            <person name="Yang R."/>
            <person name="Briner A.E."/>
            <person name="Felis G.E."/>
            <person name="de Vos W.M."/>
            <person name="Barrangou R."/>
            <person name="Klaenhammer T.R."/>
            <person name="Caufield P.W."/>
            <person name="Cui Y."/>
            <person name="Zhang H."/>
            <person name="O'Toole P.W."/>
        </authorList>
    </citation>
    <scope>NUCLEOTIDE SEQUENCE [LARGE SCALE GENOMIC DNA]</scope>
    <source>
        <strain evidence="22 23">DSM 21115</strain>
    </source>
</reference>
<keyword evidence="14 20" id="KW-0342">GTP-binding</keyword>
<comment type="cofactor">
    <cofactor evidence="2">
        <name>Mn(2+)</name>
        <dbReference type="ChEBI" id="CHEBI:29035"/>
    </cofactor>
</comment>
<comment type="catalytic activity">
    <reaction evidence="19 20">
        <text>GTP + 4 H2O = 2,5-diamino-6-hydroxy-4-(5-phosphoribosylamino)-pyrimidine + formate + 2 phosphate + 3 H(+)</text>
        <dbReference type="Rhea" id="RHEA:23704"/>
        <dbReference type="ChEBI" id="CHEBI:15377"/>
        <dbReference type="ChEBI" id="CHEBI:15378"/>
        <dbReference type="ChEBI" id="CHEBI:15740"/>
        <dbReference type="ChEBI" id="CHEBI:37565"/>
        <dbReference type="ChEBI" id="CHEBI:43474"/>
        <dbReference type="ChEBI" id="CHEBI:58614"/>
        <dbReference type="EC" id="3.5.4.25"/>
    </reaction>
</comment>
<dbReference type="FunFam" id="3.40.50.10990:FF:000001">
    <property type="entry name" value="Riboflavin biosynthesis protein RibBA"/>
    <property type="match status" value="1"/>
</dbReference>
<dbReference type="InterPro" id="IPR032677">
    <property type="entry name" value="GTP_cyclohydro_II"/>
</dbReference>
<dbReference type="Proteomes" id="UP000050920">
    <property type="component" value="Unassembled WGS sequence"/>
</dbReference>
<keyword evidence="16" id="KW-0456">Lyase</keyword>
<organism evidence="22 23">
    <name type="scientific">Lactiplantibacillus fabifermentans DSM 21115</name>
    <dbReference type="NCBI Taxonomy" id="1413187"/>
    <lineage>
        <taxon>Bacteria</taxon>
        <taxon>Bacillati</taxon>
        <taxon>Bacillota</taxon>
        <taxon>Bacilli</taxon>
        <taxon>Lactobacillales</taxon>
        <taxon>Lactobacillaceae</taxon>
        <taxon>Lactiplantibacillus</taxon>
    </lineage>
</organism>
<evidence type="ECO:0000256" key="4">
    <source>
        <dbReference type="ARBA" id="ARBA00002284"/>
    </source>
</evidence>
<evidence type="ECO:0000256" key="5">
    <source>
        <dbReference type="ARBA" id="ARBA00004853"/>
    </source>
</evidence>
<proteinExistence type="inferred from homology"/>
<keyword evidence="23" id="KW-1185">Reference proteome</keyword>
<feature type="binding site" evidence="20">
    <location>
        <position position="270"/>
    </location>
    <ligand>
        <name>Zn(2+)</name>
        <dbReference type="ChEBI" id="CHEBI:29105"/>
        <note>catalytic</note>
    </ligand>
</feature>
<dbReference type="SUPFAM" id="SSF142695">
    <property type="entry name" value="RibA-like"/>
    <property type="match status" value="1"/>
</dbReference>
<evidence type="ECO:0000256" key="7">
    <source>
        <dbReference type="ARBA" id="ARBA00005520"/>
    </source>
</evidence>
<evidence type="ECO:0000256" key="2">
    <source>
        <dbReference type="ARBA" id="ARBA00001936"/>
    </source>
</evidence>
<dbReference type="FunFam" id="3.90.870.10:FF:000001">
    <property type="entry name" value="Riboflavin biosynthesis protein RibBA"/>
    <property type="match status" value="1"/>
</dbReference>
<dbReference type="AlphaFoldDB" id="A0A0R2NG08"/>
<dbReference type="GO" id="GO:0003935">
    <property type="term" value="F:GTP cyclohydrolase II activity"/>
    <property type="evidence" value="ECO:0007669"/>
    <property type="project" value="UniProtKB-UniRule"/>
</dbReference>
<protein>
    <recommendedName>
        <fullName evidence="20">GTP cyclohydrolase-2</fullName>
        <ecNumber evidence="20">3.5.4.25</ecNumber>
    </recommendedName>
    <alternativeName>
        <fullName evidence="20">GTP cyclohydrolase II</fullName>
    </alternativeName>
</protein>
<feature type="domain" description="GTP cyclohydrolase II" evidence="21">
    <location>
        <begin position="211"/>
        <end position="373"/>
    </location>
</feature>
<keyword evidence="9 20" id="KW-0479">Metal-binding</keyword>
<evidence type="ECO:0000256" key="6">
    <source>
        <dbReference type="ARBA" id="ARBA00004904"/>
    </source>
</evidence>